<organism evidence="3 4">
    <name type="scientific">Streptomyces parvus</name>
    <dbReference type="NCBI Taxonomy" id="66428"/>
    <lineage>
        <taxon>Bacteria</taxon>
        <taxon>Bacillati</taxon>
        <taxon>Actinomycetota</taxon>
        <taxon>Actinomycetes</taxon>
        <taxon>Kitasatosporales</taxon>
        <taxon>Streptomycetaceae</taxon>
        <taxon>Streptomyces</taxon>
    </lineage>
</organism>
<dbReference type="EMBL" id="JAAGMP010000492">
    <property type="protein sequence ID" value="NEC18596.1"/>
    <property type="molecule type" value="Genomic_DNA"/>
</dbReference>
<dbReference type="InterPro" id="IPR036465">
    <property type="entry name" value="vWFA_dom_sf"/>
</dbReference>
<feature type="signal peptide" evidence="1">
    <location>
        <begin position="1"/>
        <end position="31"/>
    </location>
</feature>
<dbReference type="SUPFAM" id="SSF53300">
    <property type="entry name" value="vWA-like"/>
    <property type="match status" value="1"/>
</dbReference>
<evidence type="ECO:0000256" key="1">
    <source>
        <dbReference type="SAM" id="SignalP"/>
    </source>
</evidence>
<dbReference type="SMART" id="SM00327">
    <property type="entry name" value="VWA"/>
    <property type="match status" value="1"/>
</dbReference>
<feature type="chain" id="PRO_5029836934" evidence="1">
    <location>
        <begin position="32"/>
        <end position="237"/>
    </location>
</feature>
<sequence>MTRNHRRTAVTWTGIGAALLALVAGALPAAAAPPAPAESTGAGGLVMVLDSSGSMADDDGAGRTRMASARSAVGAVVDALPDGYPTGLRVYGADRASGCTDTRLVRPVEPLDRDAVKRAVDGVRPKGDTPIGLSLRRAAQDLPEPADGAIGTRTILLISDGEDNCGTPEPCRVAEQLARAGVGLRIDTVGFQVKGAAREQLECVAAAGNGRYYDAPDADALARQLQRAAQLTADGYR</sequence>
<reference evidence="3 4" key="1">
    <citation type="submission" date="2020-01" db="EMBL/GenBank/DDBJ databases">
        <title>Insect and environment-associated Actinomycetes.</title>
        <authorList>
            <person name="Currrie C."/>
            <person name="Chevrette M."/>
            <person name="Carlson C."/>
            <person name="Stubbendieck R."/>
            <person name="Wendt-Pienkowski E."/>
        </authorList>
    </citation>
    <scope>NUCLEOTIDE SEQUENCE [LARGE SCALE GENOMIC DNA]</scope>
    <source>
        <strain evidence="3 4">SID7590</strain>
    </source>
</reference>
<evidence type="ECO:0000313" key="3">
    <source>
        <dbReference type="EMBL" id="NEC18596.1"/>
    </source>
</evidence>
<dbReference type="InterPro" id="IPR051266">
    <property type="entry name" value="CLCR"/>
</dbReference>
<gene>
    <name evidence="3" type="ORF">G3I50_10050</name>
</gene>
<dbReference type="PANTHER" id="PTHR10579:SF43">
    <property type="entry name" value="ZINC FINGER (C3HC4-TYPE RING FINGER) FAMILY PROTEIN"/>
    <property type="match status" value="1"/>
</dbReference>
<dbReference type="Pfam" id="PF00092">
    <property type="entry name" value="VWA"/>
    <property type="match status" value="1"/>
</dbReference>
<dbReference type="PROSITE" id="PS50234">
    <property type="entry name" value="VWFA"/>
    <property type="match status" value="1"/>
</dbReference>
<evidence type="ECO:0000259" key="2">
    <source>
        <dbReference type="PROSITE" id="PS50234"/>
    </source>
</evidence>
<dbReference type="Gene3D" id="3.40.50.410">
    <property type="entry name" value="von Willebrand factor, type A domain"/>
    <property type="match status" value="1"/>
</dbReference>
<dbReference type="RefSeq" id="WP_164201463.1">
    <property type="nucleotide sequence ID" value="NZ_JAAGMP010000492.1"/>
</dbReference>
<evidence type="ECO:0000313" key="4">
    <source>
        <dbReference type="Proteomes" id="UP000469670"/>
    </source>
</evidence>
<comment type="caution">
    <text evidence="3">The sequence shown here is derived from an EMBL/GenBank/DDBJ whole genome shotgun (WGS) entry which is preliminary data.</text>
</comment>
<feature type="domain" description="VWFA" evidence="2">
    <location>
        <begin position="44"/>
        <end position="228"/>
    </location>
</feature>
<feature type="non-terminal residue" evidence="3">
    <location>
        <position position="237"/>
    </location>
</feature>
<protein>
    <submittedName>
        <fullName evidence="3">VWA domain-containing protein</fullName>
    </submittedName>
</protein>
<keyword evidence="1" id="KW-0732">Signal</keyword>
<dbReference type="PANTHER" id="PTHR10579">
    <property type="entry name" value="CALCIUM-ACTIVATED CHLORIDE CHANNEL REGULATOR"/>
    <property type="match status" value="1"/>
</dbReference>
<dbReference type="InterPro" id="IPR006311">
    <property type="entry name" value="TAT_signal"/>
</dbReference>
<dbReference type="PROSITE" id="PS51318">
    <property type="entry name" value="TAT"/>
    <property type="match status" value="1"/>
</dbReference>
<dbReference type="InterPro" id="IPR002035">
    <property type="entry name" value="VWF_A"/>
</dbReference>
<name>A0A7K3RTP5_9ACTN</name>
<accession>A0A7K3RTP5</accession>
<dbReference type="Proteomes" id="UP000469670">
    <property type="component" value="Unassembled WGS sequence"/>
</dbReference>
<dbReference type="AlphaFoldDB" id="A0A7K3RTP5"/>
<proteinExistence type="predicted"/>